<keyword evidence="2" id="KW-1185">Reference proteome</keyword>
<accession>D7UZJ3</accession>
<gene>
    <name evidence="1" type="ORF">HMPREF0556_11523</name>
</gene>
<dbReference type="HOGENOM" id="CLU_3063095_0_0_9"/>
<sequence>MKKDRCGSFLFSFQTVSIDLFSKFFYGKNGWDLGSDIGTFDFFGIDVIGDIDI</sequence>
<evidence type="ECO:0000313" key="2">
    <source>
        <dbReference type="Proteomes" id="UP000010119"/>
    </source>
</evidence>
<dbReference type="EMBL" id="ACCR02000005">
    <property type="protein sequence ID" value="EFI82838.1"/>
    <property type="molecule type" value="Genomic_DNA"/>
</dbReference>
<name>D7UZJ3_LISGR</name>
<evidence type="ECO:0000313" key="1">
    <source>
        <dbReference type="EMBL" id="EFI82838.1"/>
    </source>
</evidence>
<proteinExistence type="predicted"/>
<dbReference type="Proteomes" id="UP000010119">
    <property type="component" value="Unassembled WGS sequence"/>
</dbReference>
<protein>
    <submittedName>
        <fullName evidence="1">Uncharacterized protein</fullName>
    </submittedName>
</protein>
<dbReference type="AlphaFoldDB" id="D7UZJ3"/>
<comment type="caution">
    <text evidence="1">The sequence shown here is derived from an EMBL/GenBank/DDBJ whole genome shotgun (WGS) entry which is preliminary data.</text>
</comment>
<organism evidence="1 2">
    <name type="scientific">Listeria grayi DSM 20601</name>
    <dbReference type="NCBI Taxonomy" id="525367"/>
    <lineage>
        <taxon>Bacteria</taxon>
        <taxon>Bacillati</taxon>
        <taxon>Bacillota</taxon>
        <taxon>Bacilli</taxon>
        <taxon>Bacillales</taxon>
        <taxon>Listeriaceae</taxon>
        <taxon>Listeria</taxon>
    </lineage>
</organism>
<reference evidence="1" key="1">
    <citation type="submission" date="2010-06" db="EMBL/GenBank/DDBJ databases">
        <authorList>
            <person name="Muzny D."/>
            <person name="Qin X."/>
            <person name="Buhay C."/>
            <person name="Dugan-Rocha S."/>
            <person name="Ding Y."/>
            <person name="Chen G."/>
            <person name="Hawes A."/>
            <person name="Holder M."/>
            <person name="Jhangiani S."/>
            <person name="Johnson A."/>
            <person name="Khan Z."/>
            <person name="Li Z."/>
            <person name="Liu W."/>
            <person name="Liu X."/>
            <person name="Perez L."/>
            <person name="Shen H."/>
            <person name="Wang Q."/>
            <person name="Watt J."/>
            <person name="Xi L."/>
            <person name="Xin Y."/>
            <person name="Zhou J."/>
            <person name="Deng J."/>
            <person name="Jiang H."/>
            <person name="Liu Y."/>
            <person name="Qu J."/>
            <person name="Song X.-Z."/>
            <person name="Zhang L."/>
            <person name="Villasana D."/>
            <person name="Johnson A."/>
            <person name="Liu J."/>
            <person name="Liyanage D."/>
            <person name="Lorensuhewa L."/>
            <person name="Robinson T."/>
            <person name="Song A."/>
            <person name="Song B.-B."/>
            <person name="Dinh H."/>
            <person name="Thornton R."/>
            <person name="Coyle M."/>
            <person name="Francisco L."/>
            <person name="Jackson L."/>
            <person name="Javaid M."/>
            <person name="Korchina V."/>
            <person name="Kovar C."/>
            <person name="Mata R."/>
            <person name="Mathew T."/>
            <person name="Ngo R."/>
            <person name="Nguyen L."/>
            <person name="Nguyen N."/>
            <person name="Okwuonu G."/>
            <person name="Ongeri F."/>
            <person name="Pham C."/>
            <person name="Simmons D."/>
            <person name="Wilczek-Boney K."/>
            <person name="Hale W."/>
            <person name="Jakkamsetti A."/>
            <person name="Pham P."/>
            <person name="Ruth R."/>
            <person name="San Lucas F."/>
            <person name="Warren J."/>
            <person name="Zhang J."/>
            <person name="Zhao Z."/>
            <person name="Zhou C."/>
            <person name="Zhu D."/>
            <person name="Lee S."/>
            <person name="Bess C."/>
            <person name="Blankenburg K."/>
            <person name="Forbes L."/>
            <person name="Fu Q."/>
            <person name="Gubbala S."/>
            <person name="Hirani K."/>
            <person name="Jayaseelan J.C."/>
            <person name="Lara F."/>
            <person name="Munidasa M."/>
            <person name="Palculict T."/>
            <person name="Patil S."/>
            <person name="Pu L.-L."/>
            <person name="Saada N."/>
            <person name="Tang L."/>
            <person name="Weissenberger G."/>
            <person name="Zhu Y."/>
            <person name="Hemphill L."/>
            <person name="Shang Y."/>
            <person name="Youmans B."/>
            <person name="Ayvaz T."/>
            <person name="Ross M."/>
            <person name="Santibanez J."/>
            <person name="Aqrawi P."/>
            <person name="Gross S."/>
            <person name="Joshi V."/>
            <person name="Fowler G."/>
            <person name="Nazareth L."/>
            <person name="Reid J."/>
            <person name="Worley K."/>
            <person name="Petrosino J."/>
            <person name="Highlander S."/>
            <person name="Gibbs R."/>
        </authorList>
    </citation>
    <scope>NUCLEOTIDE SEQUENCE [LARGE SCALE GENOMIC DNA]</scope>
    <source>
        <strain evidence="1">DSM 20601</strain>
    </source>
</reference>